<feature type="transmembrane region" description="Helical" evidence="6">
    <location>
        <begin position="175"/>
        <end position="192"/>
    </location>
</feature>
<proteinExistence type="predicted"/>
<comment type="subcellular location">
    <subcellularLocation>
        <location evidence="1">Cell membrane</location>
        <topology evidence="1">Multi-pass membrane protein</topology>
    </subcellularLocation>
</comment>
<keyword evidence="3 6" id="KW-0812">Transmembrane</keyword>
<dbReference type="PANTHER" id="PTHR30086:SF20">
    <property type="entry name" value="ARGININE EXPORTER PROTEIN ARGO-RELATED"/>
    <property type="match status" value="1"/>
</dbReference>
<protein>
    <submittedName>
        <fullName evidence="7">Lysine transporter LysE</fullName>
    </submittedName>
</protein>
<dbReference type="RefSeq" id="WP_127725021.1">
    <property type="nucleotide sequence ID" value="NZ_RLIH01000013.1"/>
</dbReference>
<dbReference type="InterPro" id="IPR001123">
    <property type="entry name" value="LeuE-type"/>
</dbReference>
<dbReference type="EMBL" id="RLIH01000013">
    <property type="protein sequence ID" value="RVU54222.1"/>
    <property type="molecule type" value="Genomic_DNA"/>
</dbReference>
<evidence type="ECO:0000313" key="8">
    <source>
        <dbReference type="Proteomes" id="UP000288812"/>
    </source>
</evidence>
<evidence type="ECO:0000256" key="3">
    <source>
        <dbReference type="ARBA" id="ARBA00022692"/>
    </source>
</evidence>
<dbReference type="GO" id="GO:0005886">
    <property type="term" value="C:plasma membrane"/>
    <property type="evidence" value="ECO:0007669"/>
    <property type="project" value="UniProtKB-SubCell"/>
</dbReference>
<accession>A0A437S5A3</accession>
<evidence type="ECO:0000256" key="1">
    <source>
        <dbReference type="ARBA" id="ARBA00004651"/>
    </source>
</evidence>
<evidence type="ECO:0000256" key="6">
    <source>
        <dbReference type="SAM" id="Phobius"/>
    </source>
</evidence>
<keyword evidence="5 6" id="KW-0472">Membrane</keyword>
<keyword evidence="8" id="KW-1185">Reference proteome</keyword>
<feature type="transmembrane region" description="Helical" evidence="6">
    <location>
        <begin position="38"/>
        <end position="58"/>
    </location>
</feature>
<name>A0A437S5A3_9FIRM</name>
<evidence type="ECO:0000256" key="4">
    <source>
        <dbReference type="ARBA" id="ARBA00022989"/>
    </source>
</evidence>
<dbReference type="Proteomes" id="UP000288812">
    <property type="component" value="Unassembled WGS sequence"/>
</dbReference>
<evidence type="ECO:0000256" key="2">
    <source>
        <dbReference type="ARBA" id="ARBA00022475"/>
    </source>
</evidence>
<dbReference type="AlphaFoldDB" id="A0A437S5A3"/>
<feature type="transmembrane region" description="Helical" evidence="6">
    <location>
        <begin position="104"/>
        <end position="123"/>
    </location>
</feature>
<dbReference type="GO" id="GO:0015171">
    <property type="term" value="F:amino acid transmembrane transporter activity"/>
    <property type="evidence" value="ECO:0007669"/>
    <property type="project" value="TreeGrafter"/>
</dbReference>
<keyword evidence="2" id="KW-1003">Cell membrane</keyword>
<evidence type="ECO:0000313" key="7">
    <source>
        <dbReference type="EMBL" id="RVU54222.1"/>
    </source>
</evidence>
<gene>
    <name evidence="7" type="ORF">EF514_08560</name>
</gene>
<sequence>MFNWANFLTYVIISTITPGPNNIMAMSNGSRLGFKKSLPFSFGVFVGCFILMSLSALFCSLLNSIIPFIKTPMMIIGAIYMLNLARKIFISSSINEEENLKSDFLSGLLLQFVNPKVIIYALVTMQTYIIPVYNGQVFKILPFTILLPIISVSSNLLWLAFGSIFKTLFSKYSKITNTVMALLLVYCAISLFI</sequence>
<dbReference type="GO" id="GO:0033228">
    <property type="term" value="P:cysteine export across plasma membrane"/>
    <property type="evidence" value="ECO:0007669"/>
    <property type="project" value="TreeGrafter"/>
</dbReference>
<feature type="transmembrane region" description="Helical" evidence="6">
    <location>
        <begin position="143"/>
        <end position="163"/>
    </location>
</feature>
<dbReference type="OrthoDB" id="198428at2"/>
<comment type="caution">
    <text evidence="7">The sequence shown here is derived from an EMBL/GenBank/DDBJ whole genome shotgun (WGS) entry which is preliminary data.</text>
</comment>
<organism evidence="7 8">
    <name type="scientific">Anaerosphaera multitolerans</name>
    <dbReference type="NCBI Taxonomy" id="2487351"/>
    <lineage>
        <taxon>Bacteria</taxon>
        <taxon>Bacillati</taxon>
        <taxon>Bacillota</taxon>
        <taxon>Tissierellia</taxon>
        <taxon>Tissierellales</taxon>
        <taxon>Peptoniphilaceae</taxon>
        <taxon>Anaerosphaera</taxon>
    </lineage>
</organism>
<feature type="transmembrane region" description="Helical" evidence="6">
    <location>
        <begin position="6"/>
        <end position="26"/>
    </location>
</feature>
<dbReference type="Pfam" id="PF01810">
    <property type="entry name" value="LysE"/>
    <property type="match status" value="1"/>
</dbReference>
<keyword evidence="4 6" id="KW-1133">Transmembrane helix</keyword>
<evidence type="ECO:0000256" key="5">
    <source>
        <dbReference type="ARBA" id="ARBA00023136"/>
    </source>
</evidence>
<reference evidence="7 8" key="1">
    <citation type="submission" date="2018-11" db="EMBL/GenBank/DDBJ databases">
        <title>Genome sequencing and assembly of Anaerosphaera sp. nov., GS7-6-2.</title>
        <authorList>
            <person name="Rettenmaier R."/>
            <person name="Liebl W."/>
            <person name="Zverlov V."/>
        </authorList>
    </citation>
    <scope>NUCLEOTIDE SEQUENCE [LARGE SCALE GENOMIC DNA]</scope>
    <source>
        <strain evidence="7 8">GS7-6-2</strain>
    </source>
</reference>
<dbReference type="PANTHER" id="PTHR30086">
    <property type="entry name" value="ARGININE EXPORTER PROTEIN ARGO"/>
    <property type="match status" value="1"/>
</dbReference>